<evidence type="ECO:0000313" key="1">
    <source>
        <dbReference type="EMBL" id="SVD85868.1"/>
    </source>
</evidence>
<accession>A0A382YTL4</accession>
<dbReference type="AlphaFoldDB" id="A0A382YTL4"/>
<protein>
    <recommendedName>
        <fullName evidence="2">Sulfotransferase domain-containing protein</fullName>
    </recommendedName>
</protein>
<organism evidence="1">
    <name type="scientific">marine metagenome</name>
    <dbReference type="NCBI Taxonomy" id="408172"/>
    <lineage>
        <taxon>unclassified sequences</taxon>
        <taxon>metagenomes</taxon>
        <taxon>ecological metagenomes</taxon>
    </lineage>
</organism>
<name>A0A382YTL4_9ZZZZ</name>
<evidence type="ECO:0008006" key="2">
    <source>
        <dbReference type="Google" id="ProtNLM"/>
    </source>
</evidence>
<reference evidence="1" key="1">
    <citation type="submission" date="2018-05" db="EMBL/GenBank/DDBJ databases">
        <authorList>
            <person name="Lanie J.A."/>
            <person name="Ng W.-L."/>
            <person name="Kazmierczak K.M."/>
            <person name="Andrzejewski T.M."/>
            <person name="Davidsen T.M."/>
            <person name="Wayne K.J."/>
            <person name="Tettelin H."/>
            <person name="Glass J.I."/>
            <person name="Rusch D."/>
            <person name="Podicherti R."/>
            <person name="Tsui H.-C.T."/>
            <person name="Winkler M.E."/>
        </authorList>
    </citation>
    <scope>NUCLEOTIDE SEQUENCE</scope>
</reference>
<dbReference type="InterPro" id="IPR027417">
    <property type="entry name" value="P-loop_NTPase"/>
</dbReference>
<dbReference type="Gene3D" id="3.40.50.300">
    <property type="entry name" value="P-loop containing nucleotide triphosphate hydrolases"/>
    <property type="match status" value="1"/>
</dbReference>
<gene>
    <name evidence="1" type="ORF">METZ01_LOCUS438722</name>
</gene>
<feature type="non-terminal residue" evidence="1">
    <location>
        <position position="1"/>
    </location>
</feature>
<dbReference type="SUPFAM" id="SSF52540">
    <property type="entry name" value="P-loop containing nucleoside triphosphate hydrolases"/>
    <property type="match status" value="1"/>
</dbReference>
<proteinExistence type="predicted"/>
<dbReference type="EMBL" id="UINC01177963">
    <property type="protein sequence ID" value="SVD85868.1"/>
    <property type="molecule type" value="Genomic_DNA"/>
</dbReference>
<sequence>RDHFIKKLYKALVELLKRFHYDWTNNNIDKNRVMIVHFDRMMNDFDGLMSDIIDFTDSEMTDTLRSDIHKTAESQKSFKSKHKYDLEKFGLTEQKIKDDCKIIYETFLNINED</sequence>